<dbReference type="Gene3D" id="3.10.180.10">
    <property type="entry name" value="2,3-Dihydroxybiphenyl 1,2-Dioxygenase, domain 1"/>
    <property type="match status" value="2"/>
</dbReference>
<keyword evidence="2" id="KW-1185">Reference proteome</keyword>
<organism evidence="1 2">
    <name type="scientific">Nesidiocoris tenuis</name>
    <dbReference type="NCBI Taxonomy" id="355587"/>
    <lineage>
        <taxon>Eukaryota</taxon>
        <taxon>Metazoa</taxon>
        <taxon>Ecdysozoa</taxon>
        <taxon>Arthropoda</taxon>
        <taxon>Hexapoda</taxon>
        <taxon>Insecta</taxon>
        <taxon>Pterygota</taxon>
        <taxon>Neoptera</taxon>
        <taxon>Paraneoptera</taxon>
        <taxon>Hemiptera</taxon>
        <taxon>Heteroptera</taxon>
        <taxon>Panheteroptera</taxon>
        <taxon>Cimicomorpha</taxon>
        <taxon>Miridae</taxon>
        <taxon>Dicyphina</taxon>
        <taxon>Nesidiocoris</taxon>
    </lineage>
</organism>
<protein>
    <submittedName>
        <fullName evidence="1">Glyoxalase domain containing 4</fullName>
    </submittedName>
</protein>
<sequence length="330" mass="37727">MLPTAKSLHWSLIVRDRVAEIAFYKDILGMKVINHREFKERGGRPPKGFKGMWSVTRLQYGSEPNRFAVQILFSYDTQLQYQHGNRYVAMTIQSSKVLENAVSAGMTIKNYKKGSQNKILVSPAGYKFVIVNKPEPESSDPIKIIHLKSSDVMETLNFWHCLLGAKVVSGFKNHSIVVRFGDHGVKIKFCQTDRKITETSHGCSLTCRESLENIESLQKCLKEHEIELPLDITPLDVNEDGNVKTMIVHDFDGQEIILCDEFGYEKHNVPQGDAVELLNDAMRREKAGRGEDPIVTKTDATLFRMVDAFDNYERCRRERSLRILQPFPHL</sequence>
<gene>
    <name evidence="1" type="ORF">NTJ_14719</name>
</gene>
<reference evidence="1 2" key="1">
    <citation type="submission" date="2023-09" db="EMBL/GenBank/DDBJ databases">
        <title>Nesidiocoris tenuis whole genome shotgun sequence.</title>
        <authorList>
            <person name="Shibata T."/>
            <person name="Shimoda M."/>
            <person name="Kobayashi T."/>
            <person name="Uehara T."/>
        </authorList>
    </citation>
    <scope>NUCLEOTIDE SEQUENCE [LARGE SCALE GENOMIC DNA]</scope>
    <source>
        <strain evidence="1 2">Japan</strain>
    </source>
</reference>
<dbReference type="InterPro" id="IPR043193">
    <property type="entry name" value="GLOD4"/>
</dbReference>
<dbReference type="Proteomes" id="UP001307889">
    <property type="component" value="Chromosome 13"/>
</dbReference>
<evidence type="ECO:0000313" key="2">
    <source>
        <dbReference type="Proteomes" id="UP001307889"/>
    </source>
</evidence>
<dbReference type="PANTHER" id="PTHR46466:SF1">
    <property type="entry name" value="GLYOXALASE DOMAIN-CONTAINING PROTEIN 4"/>
    <property type="match status" value="1"/>
</dbReference>
<dbReference type="PANTHER" id="PTHR46466">
    <property type="entry name" value="GLYOXALASE DOMAIN-CONTAINING PROTEIN 4"/>
    <property type="match status" value="1"/>
</dbReference>
<dbReference type="SUPFAM" id="SSF54593">
    <property type="entry name" value="Glyoxalase/Bleomycin resistance protein/Dihydroxybiphenyl dioxygenase"/>
    <property type="match status" value="2"/>
</dbReference>
<dbReference type="InterPro" id="IPR029068">
    <property type="entry name" value="Glyas_Bleomycin-R_OHBP_Dase"/>
</dbReference>
<proteinExistence type="predicted"/>
<dbReference type="EMBL" id="AP028921">
    <property type="protein sequence ID" value="BET01901.1"/>
    <property type="molecule type" value="Genomic_DNA"/>
</dbReference>
<evidence type="ECO:0000313" key="1">
    <source>
        <dbReference type="EMBL" id="BET01901.1"/>
    </source>
</evidence>
<accession>A0ABN7BBZ8</accession>
<name>A0ABN7BBZ8_9HEMI</name>